<dbReference type="Gene3D" id="1.10.3380.30">
    <property type="match status" value="1"/>
</dbReference>
<dbReference type="RefSeq" id="WP_123927806.1">
    <property type="nucleotide sequence ID" value="NZ_CP033896.1"/>
</dbReference>
<dbReference type="Gene3D" id="3.40.50.300">
    <property type="entry name" value="P-loop containing nucleotide triphosphate hydrolases"/>
    <property type="match status" value="2"/>
</dbReference>
<evidence type="ECO:0000256" key="3">
    <source>
        <dbReference type="ARBA" id="ARBA00022806"/>
    </source>
</evidence>
<dbReference type="GO" id="GO:0005524">
    <property type="term" value="F:ATP binding"/>
    <property type="evidence" value="ECO:0007669"/>
    <property type="project" value="UniProtKB-KW"/>
</dbReference>
<evidence type="ECO:0000256" key="1">
    <source>
        <dbReference type="ARBA" id="ARBA00022741"/>
    </source>
</evidence>
<protein>
    <submittedName>
        <fullName evidence="8">Ski2-like helicase</fullName>
    </submittedName>
</protein>
<feature type="coiled-coil region" evidence="5">
    <location>
        <begin position="593"/>
        <end position="620"/>
    </location>
</feature>
<dbReference type="KEGG" id="ccho:CCHOA_05795"/>
<dbReference type="SUPFAM" id="SSF52540">
    <property type="entry name" value="P-loop containing nucleoside triphosphate hydrolases"/>
    <property type="match status" value="2"/>
</dbReference>
<name>A0A3G6J6I8_9CORY</name>
<keyword evidence="3 8" id="KW-0347">Helicase</keyword>
<keyword evidence="4" id="KW-0067">ATP-binding</keyword>
<keyword evidence="1" id="KW-0547">Nucleotide-binding</keyword>
<feature type="region of interest" description="Disordered" evidence="6">
    <location>
        <begin position="262"/>
        <end position="315"/>
    </location>
</feature>
<evidence type="ECO:0000256" key="5">
    <source>
        <dbReference type="SAM" id="Coils"/>
    </source>
</evidence>
<dbReference type="InterPro" id="IPR058621">
    <property type="entry name" value="SH3_HelY"/>
</dbReference>
<accession>A0A3G6J6I8</accession>
<reference evidence="8 9" key="1">
    <citation type="submission" date="2018-11" db="EMBL/GenBank/DDBJ databases">
        <authorList>
            <person name="Kleinhagauer T."/>
            <person name="Glaeser S.P."/>
            <person name="Spergser J."/>
            <person name="Ruckert C."/>
            <person name="Kaempfer P."/>
            <person name="Busse H.-J."/>
        </authorList>
    </citation>
    <scope>NUCLEOTIDE SEQUENCE [LARGE SCALE GENOMIC DNA]</scope>
    <source>
        <strain evidence="8 9">200CH</strain>
    </source>
</reference>
<evidence type="ECO:0000256" key="4">
    <source>
        <dbReference type="ARBA" id="ARBA00022840"/>
    </source>
</evidence>
<evidence type="ECO:0000259" key="7">
    <source>
        <dbReference type="SMART" id="SM01142"/>
    </source>
</evidence>
<keyword evidence="2" id="KW-0378">Hydrolase</keyword>
<dbReference type="InterPro" id="IPR050699">
    <property type="entry name" value="RNA-DNA_Helicase"/>
</dbReference>
<dbReference type="InterPro" id="IPR027417">
    <property type="entry name" value="P-loop_NTPase"/>
</dbReference>
<sequence>MSSQPDNSSHQPSTAQLHAFLAQLGAPMTGEHERAVDVLASSQSVFISAMPGTGARQLAATAIYATVGESHRVVWVADSMSQAMHRRRQLTEMFPAVKVGVAIDGHEVAPDAPIVVTVITNVRSRMQRYPDRWAQLKLVVLDGVHHMADRGTGTAWEETVMALAGPFRMIAIARHLSNAQDCVEWLGDFGRNWSLIELADRPVPLQHWVLVADALLPLYEDAAEPGDDAEFFQAPAAESGEPSAAESTGAGTDQFHVTQVVTDAGGGDDSTRSPGVLAHTSPGSEKAAVSPMDVAKRGREKQQQTSQAARKQLQSEIAQKSRAELFDDLLQLARNGNVRPAFDRWGPHRPKGQKVPPVVFGQRALTSGAQTPYHRQLQLLADQAMLPAVVVVAGKLRCDQIAESCVAHGICLTSPDEAAAISRIVAASIAHIPAHDIDELRISGVKKQLLRGFAPFHSDVLPLVRRIVEELFTRGLLKAVFTAAEPDTVFSPQARTVVLSTMRHTTPATDSLMTADRWEELTSRAGRAGIDTAGHAVVVPDDSVDAEQLIKLTHGSVPKLSSALQPTAAMAARLIHEYGYEEARRLLLHSFGERRHRLQLKDYEATKQQLQHTLSLLVDAMAEHSATADTPIASSDATAHPAAAERNGHTSTDSHLHSTNDPLSAKQSASTGNPAVGSNKAAPASSTAPAELAAFLQAPTANRVDAVINYGRLHLKRGQEEDIVNEQAMRRNEDSVRQRLAELRHGQVIALRHRRGHTLAVVVNDGERADAHRGVHIYLGTGADRWLTPGSLAYPPEIVGRLHLEVRPATFRGRMKAKRAGNRRNRRRRITGLHMPDYRSQVIAGLARHTFSIPDTVDPIPTDPALEALDNTIATHIVSHHPNEALLRQLAIRYVQSRHRLDQLDDEFAVRQLALSAQFTEVCTELAARGYLTSPPPQPAEQYDHPTAVQQLPGSQTIQLTTAGELLATITGPWSLVASECLRRGLWDNLNPAELAGVASMCTGFIGQGGHATEPPTRAMTYAMTATRMTWMDIGHPHGIPVDHISPDEPDERATGALYLWADGASFATIRTILHTQNISLSPGEFVQWAARTADLLTAIAAYPERPVIAETAQLAATAIRRGIVTWGN</sequence>
<dbReference type="PANTHER" id="PTHR12131">
    <property type="entry name" value="ATP-DEPENDENT RNA AND DNA HELICASE"/>
    <property type="match status" value="1"/>
</dbReference>
<gene>
    <name evidence="8" type="ORF">CCHOA_05795</name>
</gene>
<dbReference type="GO" id="GO:0004386">
    <property type="term" value="F:helicase activity"/>
    <property type="evidence" value="ECO:0007669"/>
    <property type="project" value="UniProtKB-KW"/>
</dbReference>
<evidence type="ECO:0000313" key="8">
    <source>
        <dbReference type="EMBL" id="AZA13559.1"/>
    </source>
</evidence>
<keyword evidence="5" id="KW-0175">Coiled coil</keyword>
<dbReference type="EMBL" id="CP033896">
    <property type="protein sequence ID" value="AZA13559.1"/>
    <property type="molecule type" value="Genomic_DNA"/>
</dbReference>
<dbReference type="InterPro" id="IPR012961">
    <property type="entry name" value="Ski2/MTR4_C"/>
</dbReference>
<feature type="compositionally biased region" description="Polar residues" evidence="6">
    <location>
        <begin position="303"/>
        <end position="315"/>
    </location>
</feature>
<feature type="compositionally biased region" description="Polar residues" evidence="6">
    <location>
        <begin position="659"/>
        <end position="673"/>
    </location>
</feature>
<organism evidence="8 9">
    <name type="scientific">Corynebacterium choanae</name>
    <dbReference type="NCBI Taxonomy" id="1862358"/>
    <lineage>
        <taxon>Bacteria</taxon>
        <taxon>Bacillati</taxon>
        <taxon>Actinomycetota</taxon>
        <taxon>Actinomycetes</taxon>
        <taxon>Mycobacteriales</taxon>
        <taxon>Corynebacteriaceae</taxon>
        <taxon>Corynebacterium</taxon>
    </lineage>
</organism>
<dbReference type="PANTHER" id="PTHR12131:SF1">
    <property type="entry name" value="ATP-DEPENDENT RNA HELICASE SUPV3L1, MITOCHONDRIAL-RELATED"/>
    <property type="match status" value="1"/>
</dbReference>
<keyword evidence="9" id="KW-1185">Reference proteome</keyword>
<dbReference type="OrthoDB" id="3229913at2"/>
<dbReference type="Pfam" id="PF08148">
    <property type="entry name" value="DSHCT"/>
    <property type="match status" value="1"/>
</dbReference>
<dbReference type="GO" id="GO:0055087">
    <property type="term" value="C:Ski complex"/>
    <property type="evidence" value="ECO:0007669"/>
    <property type="project" value="TreeGrafter"/>
</dbReference>
<dbReference type="GO" id="GO:0070478">
    <property type="term" value="P:nuclear-transcribed mRNA catabolic process, 3'-5' exonucleolytic nonsense-mediated decay"/>
    <property type="evidence" value="ECO:0007669"/>
    <property type="project" value="TreeGrafter"/>
</dbReference>
<dbReference type="SMART" id="SM01142">
    <property type="entry name" value="DSHCT"/>
    <property type="match status" value="1"/>
</dbReference>
<dbReference type="Proteomes" id="UP000269019">
    <property type="component" value="Chromosome"/>
</dbReference>
<dbReference type="GO" id="GO:0016787">
    <property type="term" value="F:hydrolase activity"/>
    <property type="evidence" value="ECO:0007669"/>
    <property type="project" value="UniProtKB-KW"/>
</dbReference>
<feature type="domain" description="ATP-dependent RNA helicase Ski2/MTR4 C-terminal" evidence="7">
    <location>
        <begin position="955"/>
        <end position="1125"/>
    </location>
</feature>
<dbReference type="Pfam" id="PF26090">
    <property type="entry name" value="SH3_HelY"/>
    <property type="match status" value="1"/>
</dbReference>
<feature type="compositionally biased region" description="Basic and acidic residues" evidence="6">
    <location>
        <begin position="646"/>
        <end position="658"/>
    </location>
</feature>
<evidence type="ECO:0000256" key="2">
    <source>
        <dbReference type="ARBA" id="ARBA00022801"/>
    </source>
</evidence>
<proteinExistence type="predicted"/>
<dbReference type="AlphaFoldDB" id="A0A3G6J6I8"/>
<evidence type="ECO:0000313" key="9">
    <source>
        <dbReference type="Proteomes" id="UP000269019"/>
    </source>
</evidence>
<evidence type="ECO:0000256" key="6">
    <source>
        <dbReference type="SAM" id="MobiDB-lite"/>
    </source>
</evidence>
<feature type="region of interest" description="Disordered" evidence="6">
    <location>
        <begin position="636"/>
        <end position="684"/>
    </location>
</feature>